<comment type="caution">
    <text evidence="2">The sequence shown here is derived from an EMBL/GenBank/DDBJ whole genome shotgun (WGS) entry which is preliminary data.</text>
</comment>
<sequence length="291" mass="30589">MEHDDATLPSPADGLALAVHTWRPAGDPHGAVQIAHGVAEFAERYDRLATELTRAGWLVVAHDHRGHGGSIGGDVPLGSFGPGGWAALVGDVSAVSRHVADAHPGLPLVLLGHSMGSFAAQQVLLQHSAEYAAAVLTGTSAVDVFAASAAEQDGGLTALNAGFEERTGYEWLSRDAAEVDEYVRDPRSGFDLADDVMPQMLSTAERLADPAALAGIRPDLPVLLMSGTDDPLAGGGDLVRLVAQRYRDAGLTDVEVDLYPGARHEVFNETNREDVTADLLGWLDAKVPVAR</sequence>
<accession>A0ABW4LEV3</accession>
<keyword evidence="2" id="KW-0378">Hydrolase</keyword>
<gene>
    <name evidence="2" type="ORF">ACFSBI_10890</name>
</gene>
<dbReference type="PANTHER" id="PTHR11614">
    <property type="entry name" value="PHOSPHOLIPASE-RELATED"/>
    <property type="match status" value="1"/>
</dbReference>
<dbReference type="InterPro" id="IPR051044">
    <property type="entry name" value="MAG_DAG_Lipase"/>
</dbReference>
<dbReference type="GO" id="GO:0016787">
    <property type="term" value="F:hydrolase activity"/>
    <property type="evidence" value="ECO:0007669"/>
    <property type="project" value="UniProtKB-KW"/>
</dbReference>
<evidence type="ECO:0000313" key="2">
    <source>
        <dbReference type="EMBL" id="MFD1722055.1"/>
    </source>
</evidence>
<evidence type="ECO:0000259" key="1">
    <source>
        <dbReference type="Pfam" id="PF12146"/>
    </source>
</evidence>
<dbReference type="EMBL" id="JBHUEA010000016">
    <property type="protein sequence ID" value="MFD1722055.1"/>
    <property type="molecule type" value="Genomic_DNA"/>
</dbReference>
<proteinExistence type="predicted"/>
<dbReference type="RefSeq" id="WP_377934833.1">
    <property type="nucleotide sequence ID" value="NZ_JBHUEA010000016.1"/>
</dbReference>
<protein>
    <submittedName>
        <fullName evidence="2">Alpha/beta fold hydrolase</fullName>
    </submittedName>
</protein>
<dbReference type="SUPFAM" id="SSF53474">
    <property type="entry name" value="alpha/beta-Hydrolases"/>
    <property type="match status" value="1"/>
</dbReference>
<dbReference type="InterPro" id="IPR022742">
    <property type="entry name" value="Hydrolase_4"/>
</dbReference>
<dbReference type="Proteomes" id="UP001597347">
    <property type="component" value="Unassembled WGS sequence"/>
</dbReference>
<feature type="domain" description="Serine aminopeptidase S33" evidence="1">
    <location>
        <begin position="27"/>
        <end position="271"/>
    </location>
</feature>
<organism evidence="2 3">
    <name type="scientific">Amnibacterium endophyticum</name>
    <dbReference type="NCBI Taxonomy" id="2109337"/>
    <lineage>
        <taxon>Bacteria</taxon>
        <taxon>Bacillati</taxon>
        <taxon>Actinomycetota</taxon>
        <taxon>Actinomycetes</taxon>
        <taxon>Micrococcales</taxon>
        <taxon>Microbacteriaceae</taxon>
        <taxon>Amnibacterium</taxon>
    </lineage>
</organism>
<name>A0ABW4LEV3_9MICO</name>
<evidence type="ECO:0000313" key="3">
    <source>
        <dbReference type="Proteomes" id="UP001597347"/>
    </source>
</evidence>
<dbReference type="Gene3D" id="3.40.50.1820">
    <property type="entry name" value="alpha/beta hydrolase"/>
    <property type="match status" value="1"/>
</dbReference>
<dbReference type="Pfam" id="PF12146">
    <property type="entry name" value="Hydrolase_4"/>
    <property type="match status" value="1"/>
</dbReference>
<reference evidence="3" key="1">
    <citation type="journal article" date="2019" name="Int. J. Syst. Evol. Microbiol.">
        <title>The Global Catalogue of Microorganisms (GCM) 10K type strain sequencing project: providing services to taxonomists for standard genome sequencing and annotation.</title>
        <authorList>
            <consortium name="The Broad Institute Genomics Platform"/>
            <consortium name="The Broad Institute Genome Sequencing Center for Infectious Disease"/>
            <person name="Wu L."/>
            <person name="Ma J."/>
        </authorList>
    </citation>
    <scope>NUCLEOTIDE SEQUENCE [LARGE SCALE GENOMIC DNA]</scope>
    <source>
        <strain evidence="3">CGMCC 1.12471</strain>
    </source>
</reference>
<dbReference type="InterPro" id="IPR029058">
    <property type="entry name" value="AB_hydrolase_fold"/>
</dbReference>
<keyword evidence="3" id="KW-1185">Reference proteome</keyword>